<evidence type="ECO:0000313" key="14">
    <source>
        <dbReference type="Proteomes" id="UP000579945"/>
    </source>
</evidence>
<keyword evidence="10 11" id="KW-0804">Transcription</keyword>
<dbReference type="PROSITE" id="PS51674">
    <property type="entry name" value="4FE4S_WBL"/>
    <property type="match status" value="1"/>
</dbReference>
<dbReference type="EMBL" id="JACIBV010000002">
    <property type="protein sequence ID" value="MBB3733459.1"/>
    <property type="molecule type" value="Genomic_DNA"/>
</dbReference>
<dbReference type="Proteomes" id="UP000579945">
    <property type="component" value="Unassembled WGS sequence"/>
</dbReference>
<comment type="subcellular location">
    <subcellularLocation>
        <location evidence="1 11">Cytoplasm</location>
    </subcellularLocation>
</comment>
<evidence type="ECO:0000313" key="13">
    <source>
        <dbReference type="EMBL" id="MBB3733459.1"/>
    </source>
</evidence>
<evidence type="ECO:0000259" key="12">
    <source>
        <dbReference type="PROSITE" id="PS51674"/>
    </source>
</evidence>
<organism evidence="13 14">
    <name type="scientific">Nonomuraea dietziae</name>
    <dbReference type="NCBI Taxonomy" id="65515"/>
    <lineage>
        <taxon>Bacteria</taxon>
        <taxon>Bacillati</taxon>
        <taxon>Actinomycetota</taxon>
        <taxon>Actinomycetes</taxon>
        <taxon>Streptosporangiales</taxon>
        <taxon>Streptosporangiaceae</taxon>
        <taxon>Nonomuraea</taxon>
    </lineage>
</organism>
<dbReference type="GO" id="GO:0045454">
    <property type="term" value="P:cell redox homeostasis"/>
    <property type="evidence" value="ECO:0007669"/>
    <property type="project" value="TreeGrafter"/>
</dbReference>
<protein>
    <recommendedName>
        <fullName evidence="11">Transcriptional regulator WhiB</fullName>
    </recommendedName>
</protein>
<feature type="binding site" evidence="11">
    <location>
        <position position="12"/>
    </location>
    <ligand>
        <name>[4Fe-4S] cluster</name>
        <dbReference type="ChEBI" id="CHEBI:49883"/>
    </ligand>
</feature>
<dbReference type="GO" id="GO:0051539">
    <property type="term" value="F:4 iron, 4 sulfur cluster binding"/>
    <property type="evidence" value="ECO:0007669"/>
    <property type="project" value="UniProtKB-UniRule"/>
</dbReference>
<keyword evidence="6 11" id="KW-0411">Iron-sulfur</keyword>
<comment type="PTM">
    <text evidence="11">Upon Fe-S cluster removal intramolecular disulfide bonds are formed.</text>
</comment>
<evidence type="ECO:0000256" key="7">
    <source>
        <dbReference type="ARBA" id="ARBA00023015"/>
    </source>
</evidence>
<keyword evidence="3 11" id="KW-0004">4Fe-4S</keyword>
<comment type="caution">
    <text evidence="13">The sequence shown here is derived from an EMBL/GenBank/DDBJ whole genome shotgun (WGS) entry which is preliminary data.</text>
</comment>
<evidence type="ECO:0000256" key="6">
    <source>
        <dbReference type="ARBA" id="ARBA00023014"/>
    </source>
</evidence>
<dbReference type="GO" id="GO:0035731">
    <property type="term" value="F:dinitrosyl-iron complex binding"/>
    <property type="evidence" value="ECO:0007669"/>
    <property type="project" value="UniProtKB-UniRule"/>
</dbReference>
<evidence type="ECO:0000256" key="1">
    <source>
        <dbReference type="ARBA" id="ARBA00004496"/>
    </source>
</evidence>
<dbReference type="InterPro" id="IPR034768">
    <property type="entry name" value="4FE4S_WBL"/>
</dbReference>
<keyword evidence="7 11" id="KW-0805">Transcription regulation</keyword>
<dbReference type="InterPro" id="IPR003482">
    <property type="entry name" value="Whib"/>
</dbReference>
<dbReference type="GO" id="GO:0046872">
    <property type="term" value="F:metal ion binding"/>
    <property type="evidence" value="ECO:0007669"/>
    <property type="project" value="UniProtKB-KW"/>
</dbReference>
<reference evidence="13 14" key="1">
    <citation type="submission" date="2020-08" db="EMBL/GenBank/DDBJ databases">
        <title>Sequencing the genomes of 1000 actinobacteria strains.</title>
        <authorList>
            <person name="Klenk H.-P."/>
        </authorList>
    </citation>
    <scope>NUCLEOTIDE SEQUENCE [LARGE SCALE GENOMIC DNA]</scope>
    <source>
        <strain evidence="13 14">DSM 44320</strain>
    </source>
</reference>
<dbReference type="GO" id="GO:0003677">
    <property type="term" value="F:DNA binding"/>
    <property type="evidence" value="ECO:0007669"/>
    <property type="project" value="UniProtKB-UniRule"/>
</dbReference>
<evidence type="ECO:0000256" key="5">
    <source>
        <dbReference type="ARBA" id="ARBA00023004"/>
    </source>
</evidence>
<accession>A0A7W5VKU4</accession>
<evidence type="ECO:0000256" key="2">
    <source>
        <dbReference type="ARBA" id="ARBA00006597"/>
    </source>
</evidence>
<feature type="binding site" evidence="11">
    <location>
        <position position="49"/>
    </location>
    <ligand>
        <name>[4Fe-4S] cluster</name>
        <dbReference type="ChEBI" id="CHEBI:49883"/>
    </ligand>
</feature>
<evidence type="ECO:0000256" key="11">
    <source>
        <dbReference type="HAMAP-Rule" id="MF_01479"/>
    </source>
</evidence>
<dbReference type="RefSeq" id="WP_183661757.1">
    <property type="nucleotide sequence ID" value="NZ_BAAAXX010000093.1"/>
</dbReference>
<sequence>MFILDRSRRAACLDEDPEIFFPISLEGAGHAQVERAKSICVGCPVRQPCLDYALATRQTDGVWGGTTPTERRTLLPLAS</sequence>
<keyword evidence="5 11" id="KW-0408">Iron</keyword>
<name>A0A7W5VKU4_9ACTN</name>
<comment type="cofactor">
    <cofactor evidence="11">
        <name>[4Fe-4S] cluster</name>
        <dbReference type="ChEBI" id="CHEBI:49883"/>
    </cofactor>
    <text evidence="11">Binds 1 [4Fe-4S] cluster per subunit. Following nitrosylation of the [4Fe-4S] cluster binds 1 [4Fe-8(NO)] cluster per subunit.</text>
</comment>
<keyword evidence="9 11" id="KW-1015">Disulfide bond</keyword>
<dbReference type="Pfam" id="PF02467">
    <property type="entry name" value="Whib"/>
    <property type="match status" value="1"/>
</dbReference>
<keyword evidence="11" id="KW-0963">Cytoplasm</keyword>
<evidence type="ECO:0000256" key="9">
    <source>
        <dbReference type="ARBA" id="ARBA00023157"/>
    </source>
</evidence>
<comment type="function">
    <text evidence="11">Acts as a transcriptional regulator. Probably redox-responsive. The apo- but not holo-form probably binds DNA.</text>
</comment>
<evidence type="ECO:0000256" key="10">
    <source>
        <dbReference type="ARBA" id="ARBA00023163"/>
    </source>
</evidence>
<feature type="binding site" evidence="11">
    <location>
        <position position="40"/>
    </location>
    <ligand>
        <name>[4Fe-4S] cluster</name>
        <dbReference type="ChEBI" id="CHEBI:49883"/>
    </ligand>
</feature>
<dbReference type="GO" id="GO:0005737">
    <property type="term" value="C:cytoplasm"/>
    <property type="evidence" value="ECO:0007669"/>
    <property type="project" value="UniProtKB-SubCell"/>
</dbReference>
<evidence type="ECO:0000256" key="3">
    <source>
        <dbReference type="ARBA" id="ARBA00022485"/>
    </source>
</evidence>
<dbReference type="GO" id="GO:0045892">
    <property type="term" value="P:negative regulation of DNA-templated transcription"/>
    <property type="evidence" value="ECO:0007669"/>
    <property type="project" value="TreeGrafter"/>
</dbReference>
<feature type="domain" description="4Fe-4S Wbl-type" evidence="12">
    <location>
        <begin position="11"/>
        <end position="73"/>
    </location>
</feature>
<dbReference type="GeneID" id="95395407"/>
<keyword evidence="8 11" id="KW-0238">DNA-binding</keyword>
<evidence type="ECO:0000256" key="8">
    <source>
        <dbReference type="ARBA" id="ARBA00023125"/>
    </source>
</evidence>
<evidence type="ECO:0000256" key="4">
    <source>
        <dbReference type="ARBA" id="ARBA00022723"/>
    </source>
</evidence>
<feature type="binding site" evidence="11">
    <location>
        <position position="43"/>
    </location>
    <ligand>
        <name>[4Fe-4S] cluster</name>
        <dbReference type="ChEBI" id="CHEBI:49883"/>
    </ligand>
</feature>
<comment type="PTM">
    <text evidence="11">The Fe-S cluster can be nitrosylated by nitric oxide (NO).</text>
</comment>
<dbReference type="AlphaFoldDB" id="A0A7W5VKU4"/>
<keyword evidence="4 11" id="KW-0479">Metal-binding</keyword>
<gene>
    <name evidence="11" type="primary">whiB</name>
    <name evidence="13" type="ORF">FHR33_009406</name>
</gene>
<keyword evidence="14" id="KW-1185">Reference proteome</keyword>
<dbReference type="PANTHER" id="PTHR38839">
    <property type="entry name" value="TRANSCRIPTIONAL REGULATOR WHID-RELATED"/>
    <property type="match status" value="1"/>
</dbReference>
<proteinExistence type="inferred from homology"/>
<dbReference type="GO" id="GO:0047134">
    <property type="term" value="F:protein-disulfide reductase [NAD(P)H] activity"/>
    <property type="evidence" value="ECO:0007669"/>
    <property type="project" value="TreeGrafter"/>
</dbReference>
<comment type="similarity">
    <text evidence="2 11">Belongs to the WhiB family.</text>
</comment>
<dbReference type="HAMAP" id="MF_01479">
    <property type="entry name" value="WhiB"/>
    <property type="match status" value="1"/>
</dbReference>